<keyword evidence="1" id="KW-0378">Hydrolase</keyword>
<reference evidence="1" key="1">
    <citation type="submission" date="2022-12" db="EMBL/GenBank/DDBJ databases">
        <authorList>
            <person name="Wang J."/>
        </authorList>
    </citation>
    <scope>NUCLEOTIDE SEQUENCE</scope>
    <source>
        <strain evidence="1">HY-45-18</strain>
    </source>
</reference>
<dbReference type="GO" id="GO:0004519">
    <property type="term" value="F:endonuclease activity"/>
    <property type="evidence" value="ECO:0007669"/>
    <property type="project" value="UniProtKB-KW"/>
</dbReference>
<dbReference type="Gene3D" id="1.10.30.50">
    <property type="match status" value="1"/>
</dbReference>
<keyword evidence="2" id="KW-1185">Reference proteome</keyword>
<sequence>MEKCIVCGKTAEKHHIVYKNQGGIDIPLNYVYLCFEHHRGIEGPHKNRKIDLKYKLKFQNELKNILTKDFYSMSELIKLLNINPRQSNILLTQIKKYKLGYRKNDIIKRIMGGRIYE</sequence>
<evidence type="ECO:0000313" key="2">
    <source>
        <dbReference type="Proteomes" id="UP001078443"/>
    </source>
</evidence>
<proteinExistence type="predicted"/>
<dbReference type="EMBL" id="JAPQER010000002">
    <property type="protein sequence ID" value="MCY6484068.1"/>
    <property type="molecule type" value="Genomic_DNA"/>
</dbReference>
<keyword evidence="1" id="KW-0255">Endonuclease</keyword>
<organism evidence="1 2">
    <name type="scientific">Clostridium aestuarii</name>
    <dbReference type="NCBI Taxonomy" id="338193"/>
    <lineage>
        <taxon>Bacteria</taxon>
        <taxon>Bacillati</taxon>
        <taxon>Bacillota</taxon>
        <taxon>Clostridia</taxon>
        <taxon>Eubacteriales</taxon>
        <taxon>Clostridiaceae</taxon>
        <taxon>Clostridium</taxon>
    </lineage>
</organism>
<comment type="caution">
    <text evidence="1">The sequence shown here is derived from an EMBL/GenBank/DDBJ whole genome shotgun (WGS) entry which is preliminary data.</text>
</comment>
<dbReference type="RefSeq" id="WP_268040340.1">
    <property type="nucleotide sequence ID" value="NZ_JAPQER010000002.1"/>
</dbReference>
<gene>
    <name evidence="1" type="ORF">OW763_06845</name>
</gene>
<accession>A0ABT4CYM0</accession>
<protein>
    <submittedName>
        <fullName evidence="1">HNH endonuclease</fullName>
    </submittedName>
</protein>
<keyword evidence="1" id="KW-0540">Nuclease</keyword>
<dbReference type="Proteomes" id="UP001078443">
    <property type="component" value="Unassembled WGS sequence"/>
</dbReference>
<dbReference type="InterPro" id="IPR003615">
    <property type="entry name" value="HNH_nuc"/>
</dbReference>
<dbReference type="CDD" id="cd00085">
    <property type="entry name" value="HNHc"/>
    <property type="match status" value="1"/>
</dbReference>
<evidence type="ECO:0000313" key="1">
    <source>
        <dbReference type="EMBL" id="MCY6484068.1"/>
    </source>
</evidence>
<name>A0ABT4CYM0_9CLOT</name>